<dbReference type="PANTHER" id="PTHR42714:SF6">
    <property type="entry name" value="TRANSLATION INITIATION FACTOR IF-2"/>
    <property type="match status" value="1"/>
</dbReference>
<dbReference type="AlphaFoldDB" id="A0AAE3ADT8"/>
<evidence type="ECO:0000259" key="4">
    <source>
        <dbReference type="Pfam" id="PF18128"/>
    </source>
</evidence>
<dbReference type="NCBIfam" id="TIGR00231">
    <property type="entry name" value="small_GTP"/>
    <property type="match status" value="1"/>
</dbReference>
<organism evidence="6 7">
    <name type="scientific">Brotocaccenecus cirricatena</name>
    <dbReference type="NCBI Taxonomy" id="3064195"/>
    <lineage>
        <taxon>Bacteria</taxon>
        <taxon>Bacillati</taxon>
        <taxon>Bacillota</taxon>
        <taxon>Clostridia</taxon>
        <taxon>Eubacteriales</taxon>
        <taxon>Oscillospiraceae</taxon>
        <taxon>Brotocaccenecus</taxon>
    </lineage>
</organism>
<dbReference type="Gene3D" id="3.40.50.11410">
    <property type="match status" value="1"/>
</dbReference>
<evidence type="ECO:0000256" key="1">
    <source>
        <dbReference type="ARBA" id="ARBA00022741"/>
    </source>
</evidence>
<evidence type="ECO:0000313" key="7">
    <source>
        <dbReference type="Proteomes" id="UP001199319"/>
    </source>
</evidence>
<dbReference type="Pfam" id="PF18128">
    <property type="entry name" value="HydF_dimer"/>
    <property type="match status" value="1"/>
</dbReference>
<sequence length="395" mass="42994">MDLNSTVSAQRLHIGFFGTVNSGKSSLVNALTGQKLSIVSDTRGTTTDPVQKAMELLPLGPVVIIDTPGLDDGTELGRLRIERTMQMLRKTDIAVIVTDASEKNAETEGFIKKVREEGIPYILVRNKCDLDDTDADGSDVLFVSAKTGKNINELKRRIAASIPAVRAEKRIVSDLLKKGDTVILVTPIDESAPKGRLILPQQQTIRDILDIGGICMVAQPDKLASSLDLLKEPPRMIVCDSQVFGYVDSVVPKGIALTSFSILFARYRGDFEQLIRGSDAIDRLKDGDTVLISEGCTHHRQCGDIGTVKLPAWLKKYTGKELNFRFTSGGEFPKDISGIALVVHCGGCMLNARELSGRLDNCEIEGVSVTNYGIAIAKMHGILERALSVFHICQV</sequence>
<dbReference type="Gene3D" id="3.40.50.11420">
    <property type="match status" value="1"/>
</dbReference>
<dbReference type="Proteomes" id="UP001199319">
    <property type="component" value="Unassembled WGS sequence"/>
</dbReference>
<dbReference type="PRINTS" id="PR00326">
    <property type="entry name" value="GTP1OBG"/>
</dbReference>
<dbReference type="PANTHER" id="PTHR42714">
    <property type="entry name" value="TRNA MODIFICATION GTPASE GTPBP3"/>
    <property type="match status" value="1"/>
</dbReference>
<dbReference type="CDD" id="cd00880">
    <property type="entry name" value="Era_like"/>
    <property type="match status" value="1"/>
</dbReference>
<protein>
    <submittedName>
        <fullName evidence="6">[FeFe] hydrogenase H-cluster maturation GTPase HydF</fullName>
    </submittedName>
</protein>
<dbReference type="Pfam" id="PF18133">
    <property type="entry name" value="HydF_tetramer"/>
    <property type="match status" value="1"/>
</dbReference>
<evidence type="ECO:0000313" key="6">
    <source>
        <dbReference type="EMBL" id="MCC2128141.1"/>
    </source>
</evidence>
<dbReference type="InterPro" id="IPR023873">
    <property type="entry name" value="FeFe-hyd_GTPase_HydF"/>
</dbReference>
<reference evidence="6" key="1">
    <citation type="submission" date="2021-10" db="EMBL/GenBank/DDBJ databases">
        <title>Anaerobic single-cell dispensing facilitates the cultivation of human gut bacteria.</title>
        <authorList>
            <person name="Afrizal A."/>
        </authorList>
    </citation>
    <scope>NUCLEOTIDE SEQUENCE</scope>
    <source>
        <strain evidence="6">CLA-AA-H272</strain>
    </source>
</reference>
<dbReference type="InterPro" id="IPR006073">
    <property type="entry name" value="GTP-bd"/>
</dbReference>
<dbReference type="InterPro" id="IPR005225">
    <property type="entry name" value="Small_GTP-bd"/>
</dbReference>
<comment type="caution">
    <text evidence="6">The sequence shown here is derived from an EMBL/GenBank/DDBJ whole genome shotgun (WGS) entry which is preliminary data.</text>
</comment>
<accession>A0AAE3ADT8</accession>
<name>A0AAE3ADT8_9FIRM</name>
<evidence type="ECO:0000259" key="5">
    <source>
        <dbReference type="Pfam" id="PF18133"/>
    </source>
</evidence>
<dbReference type="GO" id="GO:0005525">
    <property type="term" value="F:GTP binding"/>
    <property type="evidence" value="ECO:0007669"/>
    <property type="project" value="UniProtKB-KW"/>
</dbReference>
<dbReference type="SUPFAM" id="SSF52540">
    <property type="entry name" value="P-loop containing nucleoside triphosphate hydrolases"/>
    <property type="match status" value="1"/>
</dbReference>
<dbReference type="Pfam" id="PF01926">
    <property type="entry name" value="MMR_HSR1"/>
    <property type="match status" value="1"/>
</dbReference>
<dbReference type="InterPro" id="IPR027417">
    <property type="entry name" value="P-loop_NTPase"/>
</dbReference>
<evidence type="ECO:0000256" key="2">
    <source>
        <dbReference type="ARBA" id="ARBA00023134"/>
    </source>
</evidence>
<feature type="domain" description="Hydrogen maturase F tetramerization" evidence="5">
    <location>
        <begin position="273"/>
        <end position="388"/>
    </location>
</feature>
<feature type="domain" description="G" evidence="3">
    <location>
        <begin position="14"/>
        <end position="127"/>
    </location>
</feature>
<dbReference type="NCBIfam" id="TIGR03918">
    <property type="entry name" value="GTP_HydF"/>
    <property type="match status" value="1"/>
</dbReference>
<keyword evidence="7" id="KW-1185">Reference proteome</keyword>
<dbReference type="Gene3D" id="3.40.50.300">
    <property type="entry name" value="P-loop containing nucleotide triphosphate hydrolases"/>
    <property type="match status" value="1"/>
</dbReference>
<dbReference type="GO" id="GO:0002098">
    <property type="term" value="P:tRNA wobble uridine modification"/>
    <property type="evidence" value="ECO:0007669"/>
    <property type="project" value="TreeGrafter"/>
</dbReference>
<dbReference type="GO" id="GO:0005737">
    <property type="term" value="C:cytoplasm"/>
    <property type="evidence" value="ECO:0007669"/>
    <property type="project" value="TreeGrafter"/>
</dbReference>
<keyword evidence="1" id="KW-0547">Nucleotide-binding</keyword>
<evidence type="ECO:0000259" key="3">
    <source>
        <dbReference type="Pfam" id="PF01926"/>
    </source>
</evidence>
<dbReference type="GO" id="GO:0030488">
    <property type="term" value="P:tRNA methylation"/>
    <property type="evidence" value="ECO:0007669"/>
    <property type="project" value="TreeGrafter"/>
</dbReference>
<keyword evidence="2" id="KW-0342">GTP-binding</keyword>
<gene>
    <name evidence="6" type="primary">hydF</name>
    <name evidence="6" type="ORF">LKD37_01175</name>
</gene>
<dbReference type="InterPro" id="IPR041606">
    <property type="entry name" value="HydF_dimer"/>
</dbReference>
<dbReference type="EMBL" id="JAJEPW010000002">
    <property type="protein sequence ID" value="MCC2128141.1"/>
    <property type="molecule type" value="Genomic_DNA"/>
</dbReference>
<feature type="domain" description="Hydrogen maturase F dimerization" evidence="4">
    <location>
        <begin position="171"/>
        <end position="269"/>
    </location>
</feature>
<dbReference type="RefSeq" id="WP_302927575.1">
    <property type="nucleotide sequence ID" value="NZ_JAJEPW010000002.1"/>
</dbReference>
<dbReference type="InterPro" id="IPR040644">
    <property type="entry name" value="HydF_tetramer"/>
</dbReference>
<proteinExistence type="predicted"/>